<name>A0A1S6QFW6_9LACO</name>
<reference evidence="1 2" key="1">
    <citation type="journal article" date="2015" name="Genome Announc.">
        <title>Genome Sequence of Lactobacillus curieae CCTCC M 2011381T, a Novel Producer of Gamma-aminobutyric Acid.</title>
        <authorList>
            <person name="Wang Y."/>
            <person name="Wang Y."/>
            <person name="Lang C."/>
            <person name="Wei D."/>
            <person name="Xu P."/>
            <person name="Xie J."/>
        </authorList>
    </citation>
    <scope>NUCLEOTIDE SEQUENCE [LARGE SCALE GENOMIC DNA]</scope>
    <source>
        <strain evidence="1 2">CCTCC M 2011381</strain>
    </source>
</reference>
<dbReference type="InterPro" id="IPR036663">
    <property type="entry name" value="Fumarylacetoacetase_C_sf"/>
</dbReference>
<dbReference type="Proteomes" id="UP000030361">
    <property type="component" value="Chromosome"/>
</dbReference>
<dbReference type="GO" id="GO:0008684">
    <property type="term" value="F:2-oxopent-4-enoate hydratase activity"/>
    <property type="evidence" value="ECO:0007669"/>
    <property type="project" value="TreeGrafter"/>
</dbReference>
<proteinExistence type="predicted"/>
<dbReference type="RefSeq" id="WP_035166811.1">
    <property type="nucleotide sequence ID" value="NZ_CP018906.1"/>
</dbReference>
<dbReference type="eggNOG" id="COG3971">
    <property type="taxonomic scope" value="Bacteria"/>
</dbReference>
<organism evidence="1 2">
    <name type="scientific">Lentilactobacillus curieae</name>
    <dbReference type="NCBI Taxonomy" id="1138822"/>
    <lineage>
        <taxon>Bacteria</taxon>
        <taxon>Bacillati</taxon>
        <taxon>Bacillota</taxon>
        <taxon>Bacilli</taxon>
        <taxon>Lactobacillales</taxon>
        <taxon>Lactobacillaceae</taxon>
        <taxon>Lentilactobacillus</taxon>
    </lineage>
</organism>
<accession>A0A1S6QFW6</accession>
<keyword evidence="2" id="KW-1185">Reference proteome</keyword>
<sequence length="277" mass="31027">MEAMLMDTQVKEQTNELTDTQKEFAKKLFDAYQTHRPLKEADFSNVVTDEESAYAVQRKFTEMKDEEVGGYKVSLTSKQTQDMFDSDSPLYGAQVKSHFMESGVTLHGSELMEPLAEVEMMFTATEDLSASDSPEELMRKTKVAPAVEAPDSRFEDWFPALSKYMVMSDAAVGGYVVYGQEVKTTDLFDSPEELAHVECELFHDGKKLKDGQSSEVLGNPLESLHWLAEKLESQGTPLRAGQRVSSGTFLLPESLRKGDWKATFNKGFGSVFLHVTE</sequence>
<dbReference type="SUPFAM" id="SSF56529">
    <property type="entry name" value="FAH"/>
    <property type="match status" value="1"/>
</dbReference>
<gene>
    <name evidence="1" type="ORF">PL11_000305</name>
</gene>
<dbReference type="PANTHER" id="PTHR30143:SF0">
    <property type="entry name" value="2-KETO-4-PENTENOATE HYDRATASE"/>
    <property type="match status" value="1"/>
</dbReference>
<dbReference type="InterPro" id="IPR050772">
    <property type="entry name" value="Hydratase-Decarb/MhpD_sf"/>
</dbReference>
<dbReference type="Gene3D" id="3.90.850.10">
    <property type="entry name" value="Fumarylacetoacetase-like, C-terminal domain"/>
    <property type="match status" value="1"/>
</dbReference>
<dbReference type="GO" id="GO:0005737">
    <property type="term" value="C:cytoplasm"/>
    <property type="evidence" value="ECO:0007669"/>
    <property type="project" value="TreeGrafter"/>
</dbReference>
<evidence type="ECO:0000313" key="1">
    <source>
        <dbReference type="EMBL" id="AQW20499.1"/>
    </source>
</evidence>
<protein>
    <submittedName>
        <fullName evidence="1">2-keto-4-pentenoate hydratase</fullName>
    </submittedName>
</protein>
<dbReference type="PANTHER" id="PTHR30143">
    <property type="entry name" value="ACID HYDRATASE"/>
    <property type="match status" value="1"/>
</dbReference>
<evidence type="ECO:0000313" key="2">
    <source>
        <dbReference type="Proteomes" id="UP000030361"/>
    </source>
</evidence>
<dbReference type="AlphaFoldDB" id="A0A1S6QFW6"/>
<dbReference type="OrthoDB" id="9792137at2"/>
<dbReference type="EMBL" id="CP018906">
    <property type="protein sequence ID" value="AQW20499.1"/>
    <property type="molecule type" value="Genomic_DNA"/>
</dbReference>
<dbReference type="KEGG" id="lcu:PL11_000305"/>